<keyword evidence="2" id="KW-1185">Reference proteome</keyword>
<dbReference type="Gene3D" id="3.30.420.10">
    <property type="entry name" value="Ribonuclease H-like superfamily/Ribonuclease H"/>
    <property type="match status" value="1"/>
</dbReference>
<dbReference type="GO" id="GO:0003676">
    <property type="term" value="F:nucleic acid binding"/>
    <property type="evidence" value="ECO:0007669"/>
    <property type="project" value="InterPro"/>
</dbReference>
<protein>
    <submittedName>
        <fullName evidence="1">DDE_3 domain-containing protein</fullName>
    </submittedName>
</protein>
<proteinExistence type="predicted"/>
<accession>A0A8X7BQB6</accession>
<organism evidence="1 2">
    <name type="scientific">Trichonephila inaurata madagascariensis</name>
    <dbReference type="NCBI Taxonomy" id="2747483"/>
    <lineage>
        <taxon>Eukaryota</taxon>
        <taxon>Metazoa</taxon>
        <taxon>Ecdysozoa</taxon>
        <taxon>Arthropoda</taxon>
        <taxon>Chelicerata</taxon>
        <taxon>Arachnida</taxon>
        <taxon>Araneae</taxon>
        <taxon>Araneomorphae</taxon>
        <taxon>Entelegynae</taxon>
        <taxon>Araneoidea</taxon>
        <taxon>Nephilidae</taxon>
        <taxon>Trichonephila</taxon>
        <taxon>Trichonephila inaurata</taxon>
    </lineage>
</organism>
<dbReference type="InterPro" id="IPR036397">
    <property type="entry name" value="RNaseH_sf"/>
</dbReference>
<dbReference type="AlphaFoldDB" id="A0A8X7BQB6"/>
<name>A0A8X7BQB6_9ARAC</name>
<dbReference type="OrthoDB" id="6707908at2759"/>
<dbReference type="PANTHER" id="PTHR46060:SF1">
    <property type="entry name" value="MARINER MOS1 TRANSPOSASE-LIKE PROTEIN"/>
    <property type="match status" value="1"/>
</dbReference>
<evidence type="ECO:0000313" key="2">
    <source>
        <dbReference type="Proteomes" id="UP000886998"/>
    </source>
</evidence>
<evidence type="ECO:0000313" key="1">
    <source>
        <dbReference type="EMBL" id="GFY39855.1"/>
    </source>
</evidence>
<dbReference type="EMBL" id="BMAV01001555">
    <property type="protein sequence ID" value="GFY39855.1"/>
    <property type="molecule type" value="Genomic_DNA"/>
</dbReference>
<dbReference type="PANTHER" id="PTHR46060">
    <property type="entry name" value="MARINER MOS1 TRANSPOSASE-LIKE PROTEIN"/>
    <property type="match status" value="1"/>
</dbReference>
<sequence>MVATFFSYLGHIATIVLEDSKTVTVEWCVTKCLPEVLQQWHLKRLKCGTRGMILHHNNVLAHSAQRMKDYLLAKDIKTLPHPPYLPDLVLCDFFLLSQIKNKMQGSRFGSAEAITEYRNQLDQLSKDEWL</sequence>
<dbReference type="Proteomes" id="UP000886998">
    <property type="component" value="Unassembled WGS sequence"/>
</dbReference>
<gene>
    <name evidence="1" type="primary">g.5018</name>
    <name evidence="1" type="ORF">TNIN_338621</name>
</gene>
<reference evidence="1" key="1">
    <citation type="submission" date="2020-08" db="EMBL/GenBank/DDBJ databases">
        <title>Multicomponent nature underlies the extraordinary mechanical properties of spider dragline silk.</title>
        <authorList>
            <person name="Kono N."/>
            <person name="Nakamura H."/>
            <person name="Mori M."/>
            <person name="Yoshida Y."/>
            <person name="Ohtoshi R."/>
            <person name="Malay A.D."/>
            <person name="Moran D.A.P."/>
            <person name="Tomita M."/>
            <person name="Numata K."/>
            <person name="Arakawa K."/>
        </authorList>
    </citation>
    <scope>NUCLEOTIDE SEQUENCE</scope>
</reference>
<comment type="caution">
    <text evidence="1">The sequence shown here is derived from an EMBL/GenBank/DDBJ whole genome shotgun (WGS) entry which is preliminary data.</text>
</comment>
<dbReference type="InterPro" id="IPR052709">
    <property type="entry name" value="Transposase-MT_Hybrid"/>
</dbReference>